<dbReference type="InterPro" id="IPR032466">
    <property type="entry name" value="Metal_Hydrolase"/>
</dbReference>
<evidence type="ECO:0000313" key="4">
    <source>
        <dbReference type="Proteomes" id="UP001499933"/>
    </source>
</evidence>
<evidence type="ECO:0000256" key="1">
    <source>
        <dbReference type="ARBA" id="ARBA00023239"/>
    </source>
</evidence>
<dbReference type="Pfam" id="PF04909">
    <property type="entry name" value="Amidohydro_2"/>
    <property type="match status" value="1"/>
</dbReference>
<accession>A0ABN2RLR0</accession>
<dbReference type="SUPFAM" id="SSF51556">
    <property type="entry name" value="Metallo-dependent hydrolases"/>
    <property type="match status" value="1"/>
</dbReference>
<dbReference type="InterPro" id="IPR032465">
    <property type="entry name" value="ACMSD"/>
</dbReference>
<feature type="domain" description="Amidohydrolase-related" evidence="2">
    <location>
        <begin position="6"/>
        <end position="331"/>
    </location>
</feature>
<evidence type="ECO:0000313" key="3">
    <source>
        <dbReference type="EMBL" id="GAA1971257.1"/>
    </source>
</evidence>
<keyword evidence="4" id="KW-1185">Reference proteome</keyword>
<keyword evidence="1" id="KW-0456">Lyase</keyword>
<dbReference type="InterPro" id="IPR006680">
    <property type="entry name" value="Amidohydro-rel"/>
</dbReference>
<sequence length="342" mass="36799">MTGLVIDCHGHFTTEPQSFHDHRTALVEFALGRAEEPAPYSGIPDAELAVIIADNQLALQQARGTEVTLLSPRASGMGHHVPGQQTADTWAELSNDAVAGICRLFPENFVGVCQLPQTVDGDLGSAIAELERCVDVGFVACNVNPDPSGGHWSSPPLTDAWWEPLWSTLERLDVPAMIHVSGSTLPAVHTTGAYYLSADTIVFMQLLQGDLFSRHPALRLIIPHGGGAVPFHWGRFEGLAIALGKPPLSEHLLHNVYFDTCVYHQPGVDLLLEVVGPSNVLFGSELLGAVNADDPGSGHAFDDTKRYVDAHALTDEDRAAVFELNARAVYPRLDALLSGQGR</sequence>
<dbReference type="Gene3D" id="3.20.20.140">
    <property type="entry name" value="Metal-dependent hydrolases"/>
    <property type="match status" value="1"/>
</dbReference>
<dbReference type="EMBL" id="BAAAOG010000017">
    <property type="protein sequence ID" value="GAA1971257.1"/>
    <property type="molecule type" value="Genomic_DNA"/>
</dbReference>
<evidence type="ECO:0000259" key="2">
    <source>
        <dbReference type="Pfam" id="PF04909"/>
    </source>
</evidence>
<name>A0ABN2RLR0_9MICO</name>
<dbReference type="RefSeq" id="WP_344097717.1">
    <property type="nucleotide sequence ID" value="NZ_BAAAOG010000017.1"/>
</dbReference>
<comment type="caution">
    <text evidence="3">The sequence shown here is derived from an EMBL/GenBank/DDBJ whole genome shotgun (WGS) entry which is preliminary data.</text>
</comment>
<dbReference type="Proteomes" id="UP001499933">
    <property type="component" value="Unassembled WGS sequence"/>
</dbReference>
<protein>
    <submittedName>
        <fullName evidence="3">Amidohydrolase family protein</fullName>
    </submittedName>
</protein>
<proteinExistence type="predicted"/>
<organism evidence="3 4">
    <name type="scientific">Microbacterium deminutum</name>
    <dbReference type="NCBI Taxonomy" id="344164"/>
    <lineage>
        <taxon>Bacteria</taxon>
        <taxon>Bacillati</taxon>
        <taxon>Actinomycetota</taxon>
        <taxon>Actinomycetes</taxon>
        <taxon>Micrococcales</taxon>
        <taxon>Microbacteriaceae</taxon>
        <taxon>Microbacterium</taxon>
    </lineage>
</organism>
<dbReference type="PANTHER" id="PTHR21240">
    <property type="entry name" value="2-AMINO-3-CARBOXYLMUCONATE-6-SEMIALDEHYDE DECARBOXYLASE"/>
    <property type="match status" value="1"/>
</dbReference>
<dbReference type="PANTHER" id="PTHR21240:SF28">
    <property type="entry name" value="ISO-OROTATE DECARBOXYLASE (EUROFUNG)"/>
    <property type="match status" value="1"/>
</dbReference>
<reference evidence="3 4" key="1">
    <citation type="journal article" date="2019" name="Int. J. Syst. Evol. Microbiol.">
        <title>The Global Catalogue of Microorganisms (GCM) 10K type strain sequencing project: providing services to taxonomists for standard genome sequencing and annotation.</title>
        <authorList>
            <consortium name="The Broad Institute Genomics Platform"/>
            <consortium name="The Broad Institute Genome Sequencing Center for Infectious Disease"/>
            <person name="Wu L."/>
            <person name="Ma J."/>
        </authorList>
    </citation>
    <scope>NUCLEOTIDE SEQUENCE [LARGE SCALE GENOMIC DNA]</scope>
    <source>
        <strain evidence="3 4">JCM 14901</strain>
    </source>
</reference>
<gene>
    <name evidence="3" type="ORF">GCM10009776_37760</name>
</gene>